<protein>
    <submittedName>
        <fullName evidence="1">Uncharacterized protein</fullName>
    </submittedName>
</protein>
<dbReference type="EMBL" id="FRCZ01000006">
    <property type="protein sequence ID" value="SHN28267.1"/>
    <property type="molecule type" value="Genomic_DNA"/>
</dbReference>
<dbReference type="Proteomes" id="UP000184184">
    <property type="component" value="Unassembled WGS sequence"/>
</dbReference>
<dbReference type="AlphaFoldDB" id="A0A1M7QBT8"/>
<accession>A0A1M7QBT8</accession>
<name>A0A1M7QBT8_9BACI</name>
<dbReference type="STRING" id="1027249.SAMN05216179_3042"/>
<evidence type="ECO:0000313" key="1">
    <source>
        <dbReference type="EMBL" id="SHN28267.1"/>
    </source>
</evidence>
<organism evidence="1 2">
    <name type="scientific">Gracilibacillus kekensis</name>
    <dbReference type="NCBI Taxonomy" id="1027249"/>
    <lineage>
        <taxon>Bacteria</taxon>
        <taxon>Bacillati</taxon>
        <taxon>Bacillota</taxon>
        <taxon>Bacilli</taxon>
        <taxon>Bacillales</taxon>
        <taxon>Bacillaceae</taxon>
        <taxon>Gracilibacillus</taxon>
    </lineage>
</organism>
<dbReference type="NCBIfam" id="NF040878">
    <property type="entry name" value="SE1561_fam"/>
    <property type="match status" value="1"/>
</dbReference>
<evidence type="ECO:0000313" key="2">
    <source>
        <dbReference type="Proteomes" id="UP000184184"/>
    </source>
</evidence>
<sequence>MSNEEKIKQLRLQLKHFLKQLDQMDPEQTSIEDVDQLIEMIEKMEKELG</sequence>
<reference evidence="1 2" key="1">
    <citation type="submission" date="2016-11" db="EMBL/GenBank/DDBJ databases">
        <authorList>
            <person name="Jaros S."/>
            <person name="Januszkiewicz K."/>
            <person name="Wedrychowicz H."/>
        </authorList>
    </citation>
    <scope>NUCLEOTIDE SEQUENCE [LARGE SCALE GENOMIC DNA]</scope>
    <source>
        <strain evidence="1 2">CGMCC 1.10681</strain>
    </source>
</reference>
<keyword evidence="2" id="KW-1185">Reference proteome</keyword>
<proteinExistence type="predicted"/>
<dbReference type="RefSeq" id="WP_170862712.1">
    <property type="nucleotide sequence ID" value="NZ_FRCZ01000006.1"/>
</dbReference>
<gene>
    <name evidence="1" type="ORF">SAMN05216179_3042</name>
</gene>
<dbReference type="InterPro" id="IPR047670">
    <property type="entry name" value="YfjT-like"/>
</dbReference>